<evidence type="ECO:0000313" key="3">
    <source>
        <dbReference type="Proteomes" id="UP000534783"/>
    </source>
</evidence>
<dbReference type="Gene3D" id="3.90.550.10">
    <property type="entry name" value="Spore Coat Polysaccharide Biosynthesis Protein SpsA, Chain A"/>
    <property type="match status" value="1"/>
</dbReference>
<dbReference type="InterPro" id="IPR027051">
    <property type="entry name" value="XdhC_Rossmann_dom"/>
</dbReference>
<dbReference type="SUPFAM" id="SSF47240">
    <property type="entry name" value="Ferritin-like"/>
    <property type="match status" value="1"/>
</dbReference>
<dbReference type="InterPro" id="IPR025877">
    <property type="entry name" value="MobA-like_NTP_Trfase"/>
</dbReference>
<dbReference type="SUPFAM" id="SSF53448">
    <property type="entry name" value="Nucleotide-diphospho-sugar transferases"/>
    <property type="match status" value="1"/>
</dbReference>
<feature type="domain" description="TRASH" evidence="1">
    <location>
        <begin position="491"/>
        <end position="529"/>
    </location>
</feature>
<name>A0A7X6IBK5_9BACT</name>
<proteinExistence type="predicted"/>
<dbReference type="RefSeq" id="WP_168060184.1">
    <property type="nucleotide sequence ID" value="NZ_VTOW01000002.1"/>
</dbReference>
<dbReference type="AlphaFoldDB" id="A0A7X6IBK5"/>
<dbReference type="Pfam" id="PF04945">
    <property type="entry name" value="YHS"/>
    <property type="match status" value="1"/>
</dbReference>
<organism evidence="2 3">
    <name type="scientific">Candidatus Manganitrophus noduliformans</name>
    <dbReference type="NCBI Taxonomy" id="2606439"/>
    <lineage>
        <taxon>Bacteria</taxon>
        <taxon>Pseudomonadati</taxon>
        <taxon>Nitrospirota</taxon>
        <taxon>Nitrospiria</taxon>
        <taxon>Candidatus Troglogloeales</taxon>
        <taxon>Candidatus Manganitrophaceae</taxon>
        <taxon>Candidatus Manganitrophus</taxon>
    </lineage>
</organism>
<dbReference type="InterPro" id="IPR003777">
    <property type="entry name" value="XdhC_CoxI"/>
</dbReference>
<keyword evidence="2" id="KW-0808">Transferase</keyword>
<sequence>MERDNPKIAAVVLAAGASQRFGQCKQLIRLNGKPLLQHALDPVLKAGMDEVILVLGTEAEAILKEIDVGRARAVRNDRPEEGMSRSLKIALAALSPATEGALIVLADQPFVSPETMAALVDTFRKTHPAVVIPTYNGFRGNPVLLSRSLFDEMQQIEGDIGCRALFGNHPGRIVKVAVDDPGVIIDIDTPEDFERAAEGKPKGPSEKPNDRAVSAVPDDLSQIEARLRRIGTPFARATVVRAERPTSAKPGDKAIIQEDGALHGWIGGSCARDTVIEKGIEAIRGEKPLFLRITPRKEEPMEGMETVPMPCYSGGTIDLFIEPQLPNPPLIVLGRDPVAAALVRLGKAMRFDVTLIDPLADPNSFPAADRLIHRLDLPALEIGARAAVIVATHGRFDEEAIEQAVGTGAGYIALVTSRKRADAILRRLRERGVSPEALGRVKAPAGLNLGAETAEEIALSILAEIVQLRRAERKDQPKVRREDKVVAKTKDPICGMMVNPVGAEYKSEYQGKLFHFCCDGCKAKFDAAPAAHAA</sequence>
<dbReference type="InterPro" id="IPR007029">
    <property type="entry name" value="YHS_dom"/>
</dbReference>
<dbReference type="CDD" id="cd04182">
    <property type="entry name" value="GT_2_like_f"/>
    <property type="match status" value="1"/>
</dbReference>
<keyword evidence="3" id="KW-1185">Reference proteome</keyword>
<dbReference type="Pfam" id="PF13478">
    <property type="entry name" value="XdhC_C"/>
    <property type="match status" value="1"/>
</dbReference>
<dbReference type="Proteomes" id="UP000534783">
    <property type="component" value="Unassembled WGS sequence"/>
</dbReference>
<dbReference type="GO" id="GO:0016779">
    <property type="term" value="F:nucleotidyltransferase activity"/>
    <property type="evidence" value="ECO:0007669"/>
    <property type="project" value="UniProtKB-ARBA"/>
</dbReference>
<dbReference type="Gene3D" id="1.10.620.20">
    <property type="entry name" value="Ribonucleotide Reductase, subunit A"/>
    <property type="match status" value="1"/>
</dbReference>
<evidence type="ECO:0000313" key="2">
    <source>
        <dbReference type="EMBL" id="NKE71499.1"/>
    </source>
</evidence>
<dbReference type="InterPro" id="IPR029044">
    <property type="entry name" value="Nucleotide-diphossugar_trans"/>
</dbReference>
<comment type="caution">
    <text evidence="2">The sequence shown here is derived from an EMBL/GenBank/DDBJ whole genome shotgun (WGS) entry which is preliminary data.</text>
</comment>
<dbReference type="PANTHER" id="PTHR30388:SF6">
    <property type="entry name" value="XANTHINE DEHYDROGENASE SUBUNIT A-RELATED"/>
    <property type="match status" value="1"/>
</dbReference>
<dbReference type="InterPro" id="IPR052698">
    <property type="entry name" value="MoCofactor_Util/Proc"/>
</dbReference>
<accession>A0A7X6IBK5</accession>
<dbReference type="Gene3D" id="3.40.50.720">
    <property type="entry name" value="NAD(P)-binding Rossmann-like Domain"/>
    <property type="match status" value="1"/>
</dbReference>
<dbReference type="Pfam" id="PF12804">
    <property type="entry name" value="NTP_transf_3"/>
    <property type="match status" value="1"/>
</dbReference>
<dbReference type="EMBL" id="VTOW01000002">
    <property type="protein sequence ID" value="NKE71499.1"/>
    <property type="molecule type" value="Genomic_DNA"/>
</dbReference>
<dbReference type="InterPro" id="IPR009078">
    <property type="entry name" value="Ferritin-like_SF"/>
</dbReference>
<dbReference type="InterPro" id="IPR012348">
    <property type="entry name" value="RNR-like"/>
</dbReference>
<dbReference type="SMART" id="SM00746">
    <property type="entry name" value="TRASH"/>
    <property type="match status" value="1"/>
</dbReference>
<dbReference type="Pfam" id="PF02625">
    <property type="entry name" value="XdhC_CoxI"/>
    <property type="match status" value="1"/>
</dbReference>
<reference evidence="2 3" key="1">
    <citation type="journal article" date="2020" name="Nature">
        <title>Bacterial chemolithoautotrophy via manganese oxidation.</title>
        <authorList>
            <person name="Yu H."/>
            <person name="Leadbetter J.R."/>
        </authorList>
    </citation>
    <scope>NUCLEOTIDE SEQUENCE [LARGE SCALE GENOMIC DNA]</scope>
    <source>
        <strain evidence="2 3">Mn-1</strain>
    </source>
</reference>
<dbReference type="PANTHER" id="PTHR30388">
    <property type="entry name" value="ALDEHYDE OXIDOREDUCTASE MOLYBDENUM COFACTOR ASSEMBLY PROTEIN"/>
    <property type="match status" value="1"/>
</dbReference>
<evidence type="ECO:0000259" key="1">
    <source>
        <dbReference type="SMART" id="SM00746"/>
    </source>
</evidence>
<dbReference type="GO" id="GO:0016491">
    <property type="term" value="F:oxidoreductase activity"/>
    <property type="evidence" value="ECO:0007669"/>
    <property type="project" value="InterPro"/>
</dbReference>
<dbReference type="InterPro" id="IPR011017">
    <property type="entry name" value="TRASH_dom"/>
</dbReference>
<gene>
    <name evidence="2" type="ORF">MNODULE_12185</name>
</gene>
<protein>
    <submittedName>
        <fullName evidence="2">NTP transferase domain-containing protein</fullName>
    </submittedName>
</protein>